<evidence type="ECO:0008006" key="3">
    <source>
        <dbReference type="Google" id="ProtNLM"/>
    </source>
</evidence>
<reference evidence="1 2" key="1">
    <citation type="submission" date="2017-03" db="EMBL/GenBank/DDBJ databases">
        <title>Whole genome sequences of fourteen strains of Bradyrhizobium canariense and one strain of Bradyrhizobium japonicum isolated from Lupinus (Papilionoideae: Genisteae) species in Algeria.</title>
        <authorList>
            <person name="Crovadore J."/>
            <person name="Chekireb D."/>
            <person name="Brachmann A."/>
            <person name="Chablais R."/>
            <person name="Cochard B."/>
            <person name="Lefort F."/>
        </authorList>
    </citation>
    <scope>NUCLEOTIDE SEQUENCE [LARGE SCALE GENOMIC DNA]</scope>
    <source>
        <strain evidence="1 2">UBMAN05</strain>
    </source>
</reference>
<dbReference type="Proteomes" id="UP000193884">
    <property type="component" value="Unassembled WGS sequence"/>
</dbReference>
<keyword evidence="2" id="KW-1185">Reference proteome</keyword>
<organism evidence="1 2">
    <name type="scientific">Bradyrhizobium canariense</name>
    <dbReference type="NCBI Taxonomy" id="255045"/>
    <lineage>
        <taxon>Bacteria</taxon>
        <taxon>Pseudomonadati</taxon>
        <taxon>Pseudomonadota</taxon>
        <taxon>Alphaproteobacteria</taxon>
        <taxon>Hyphomicrobiales</taxon>
        <taxon>Nitrobacteraceae</taxon>
        <taxon>Bradyrhizobium</taxon>
    </lineage>
</organism>
<comment type="caution">
    <text evidence="1">The sequence shown here is derived from an EMBL/GenBank/DDBJ whole genome shotgun (WGS) entry which is preliminary data.</text>
</comment>
<sequence>MLAMRVLQCLVVFAVLSGCATKYQEMGFTGGVAAQQVTADTWRIQSRGNAYTGAATVQDYILLKAAETTQSAGGTHFQIVNAADASRASTIVTPGSSTTTLVGNQAFTTTSPGSVDTVIKPGQDVYIRVLKLPPTTPPASGLYSAAEIIQFVGSRVQRPT</sequence>
<protein>
    <recommendedName>
        <fullName evidence="3">Lipoprotein</fullName>
    </recommendedName>
</protein>
<dbReference type="PROSITE" id="PS51257">
    <property type="entry name" value="PROKAR_LIPOPROTEIN"/>
    <property type="match status" value="1"/>
</dbReference>
<name>A0ABX3WUL4_9BRAD</name>
<dbReference type="EMBL" id="NAFK01000176">
    <property type="protein sequence ID" value="OSJ21831.1"/>
    <property type="molecule type" value="Genomic_DNA"/>
</dbReference>
<evidence type="ECO:0000313" key="1">
    <source>
        <dbReference type="EMBL" id="OSJ21831.1"/>
    </source>
</evidence>
<gene>
    <name evidence="1" type="ORF">BST63_33320</name>
</gene>
<proteinExistence type="predicted"/>
<accession>A0ABX3WUL4</accession>
<dbReference type="NCBIfam" id="NF047637">
    <property type="entry name" value="lipo_CC0125"/>
    <property type="match status" value="1"/>
</dbReference>
<evidence type="ECO:0000313" key="2">
    <source>
        <dbReference type="Proteomes" id="UP000193884"/>
    </source>
</evidence>